<accession>A0A1X7VCG2</accession>
<evidence type="ECO:0000313" key="1">
    <source>
        <dbReference type="EnsemblMetazoa" id="Aqu2.1.37683_001"/>
    </source>
</evidence>
<dbReference type="AlphaFoldDB" id="A0A1X7VCG2"/>
<organism evidence="1">
    <name type="scientific">Amphimedon queenslandica</name>
    <name type="common">Sponge</name>
    <dbReference type="NCBI Taxonomy" id="400682"/>
    <lineage>
        <taxon>Eukaryota</taxon>
        <taxon>Metazoa</taxon>
        <taxon>Porifera</taxon>
        <taxon>Demospongiae</taxon>
        <taxon>Heteroscleromorpha</taxon>
        <taxon>Haplosclerida</taxon>
        <taxon>Niphatidae</taxon>
        <taxon>Amphimedon</taxon>
    </lineage>
</organism>
<reference evidence="1" key="1">
    <citation type="submission" date="2017-05" db="UniProtKB">
        <authorList>
            <consortium name="EnsemblMetazoa"/>
        </authorList>
    </citation>
    <scope>IDENTIFICATION</scope>
</reference>
<proteinExistence type="predicted"/>
<sequence>ATVFSKSYFGHKSSSTYTLSNVYCCVITTSLLDSYNSLSSFMFCGAESMGGIA</sequence>
<dbReference type="InParanoid" id="A0A1X7VCG2"/>
<name>A0A1X7VCG2_AMPQE</name>
<protein>
    <submittedName>
        <fullName evidence="1">Uncharacterized protein</fullName>
    </submittedName>
</protein>
<dbReference type="EnsemblMetazoa" id="Aqu2.1.37683_001">
    <property type="protein sequence ID" value="Aqu2.1.37683_001"/>
    <property type="gene ID" value="Aqu2.1.37683"/>
</dbReference>